<dbReference type="PANTHER" id="PTHR11360:SF234">
    <property type="entry name" value="MFS-TYPE TRANSPORTER DBAD-RELATED"/>
    <property type="match status" value="1"/>
</dbReference>
<evidence type="ECO:0000256" key="3">
    <source>
        <dbReference type="SAM" id="MobiDB-lite"/>
    </source>
</evidence>
<evidence type="ECO:0000313" key="6">
    <source>
        <dbReference type="Proteomes" id="UP000620124"/>
    </source>
</evidence>
<feature type="region of interest" description="Disordered" evidence="3">
    <location>
        <begin position="1"/>
        <end position="27"/>
    </location>
</feature>
<feature type="transmembrane region" description="Helical" evidence="4">
    <location>
        <begin position="100"/>
        <end position="119"/>
    </location>
</feature>
<keyword evidence="4" id="KW-0812">Transmembrane</keyword>
<evidence type="ECO:0000256" key="4">
    <source>
        <dbReference type="SAM" id="Phobius"/>
    </source>
</evidence>
<dbReference type="GO" id="GO:0016020">
    <property type="term" value="C:membrane"/>
    <property type="evidence" value="ECO:0007669"/>
    <property type="project" value="UniProtKB-SubCell"/>
</dbReference>
<organism evidence="5 6">
    <name type="scientific">Mycena venus</name>
    <dbReference type="NCBI Taxonomy" id="2733690"/>
    <lineage>
        <taxon>Eukaryota</taxon>
        <taxon>Fungi</taxon>
        <taxon>Dikarya</taxon>
        <taxon>Basidiomycota</taxon>
        <taxon>Agaricomycotina</taxon>
        <taxon>Agaricomycetes</taxon>
        <taxon>Agaricomycetidae</taxon>
        <taxon>Agaricales</taxon>
        <taxon>Marasmiineae</taxon>
        <taxon>Mycenaceae</taxon>
        <taxon>Mycena</taxon>
    </lineage>
</organism>
<feature type="transmembrane region" description="Helical" evidence="4">
    <location>
        <begin position="220"/>
        <end position="239"/>
    </location>
</feature>
<keyword evidence="4" id="KW-0472">Membrane</keyword>
<comment type="similarity">
    <text evidence="2">Belongs to the major facilitator superfamily. Monocarboxylate porter (TC 2.A.1.13) family.</text>
</comment>
<feature type="transmembrane region" description="Helical" evidence="4">
    <location>
        <begin position="188"/>
        <end position="208"/>
    </location>
</feature>
<evidence type="ECO:0000256" key="2">
    <source>
        <dbReference type="ARBA" id="ARBA00006727"/>
    </source>
</evidence>
<proteinExistence type="inferred from homology"/>
<accession>A0A8H6YDG0</accession>
<feature type="compositionally biased region" description="Polar residues" evidence="3">
    <location>
        <begin position="1"/>
        <end position="10"/>
    </location>
</feature>
<feature type="transmembrane region" description="Helical" evidence="4">
    <location>
        <begin position="399"/>
        <end position="417"/>
    </location>
</feature>
<feature type="transmembrane region" description="Helical" evidence="4">
    <location>
        <begin position="367"/>
        <end position="387"/>
    </location>
</feature>
<evidence type="ECO:0000256" key="1">
    <source>
        <dbReference type="ARBA" id="ARBA00004141"/>
    </source>
</evidence>
<dbReference type="GO" id="GO:0022857">
    <property type="term" value="F:transmembrane transporter activity"/>
    <property type="evidence" value="ECO:0007669"/>
    <property type="project" value="InterPro"/>
</dbReference>
<reference evidence="5" key="1">
    <citation type="submission" date="2020-05" db="EMBL/GenBank/DDBJ databases">
        <title>Mycena genomes resolve the evolution of fungal bioluminescence.</title>
        <authorList>
            <person name="Tsai I.J."/>
        </authorList>
    </citation>
    <scope>NUCLEOTIDE SEQUENCE</scope>
    <source>
        <strain evidence="5">CCC161011</strain>
    </source>
</reference>
<protein>
    <submittedName>
        <fullName evidence="5">MFS general substrate transporter</fullName>
    </submittedName>
</protein>
<feature type="transmembrane region" description="Helical" evidence="4">
    <location>
        <begin position="343"/>
        <end position="361"/>
    </location>
</feature>
<keyword evidence="6" id="KW-1185">Reference proteome</keyword>
<dbReference type="PANTHER" id="PTHR11360">
    <property type="entry name" value="MONOCARBOXYLATE TRANSPORTER"/>
    <property type="match status" value="1"/>
</dbReference>
<comment type="subcellular location">
    <subcellularLocation>
        <location evidence="1">Membrane</location>
        <topology evidence="1">Multi-pass membrane protein</topology>
    </subcellularLocation>
</comment>
<comment type="caution">
    <text evidence="5">The sequence shown here is derived from an EMBL/GenBank/DDBJ whole genome shotgun (WGS) entry which is preliminary data.</text>
</comment>
<dbReference type="Gene3D" id="1.20.1250.20">
    <property type="entry name" value="MFS general substrate transporter like domains"/>
    <property type="match status" value="2"/>
</dbReference>
<dbReference type="EMBL" id="JACAZI010000007">
    <property type="protein sequence ID" value="KAF7356482.1"/>
    <property type="molecule type" value="Genomic_DNA"/>
</dbReference>
<dbReference type="OrthoDB" id="6499973at2759"/>
<dbReference type="Proteomes" id="UP000620124">
    <property type="component" value="Unassembled WGS sequence"/>
</dbReference>
<dbReference type="AlphaFoldDB" id="A0A8H6YDG0"/>
<sequence>MSQSHSNTESGVVDPSADKEAAPGPAGDVVFPEGGLDGWLTVAGGQVRSSAENVNPGTLITLPLARWSHFALSVSAIQSFGVYQDYYTRVFLNEHPPSDVSWIGSVQIFFLFAIGIFSGRLFDEGYFRHLLAGGSILYLVSSFLLSLAKPHHYYQNFLAQAVGMGIGMGIVFLPCLSVAAHYFKRRRGVAIGIVLSGSSVGAVIYPIMINRLFESKGFAWGVRAVSFLDLGLLVTANLIMKTRLPPRPAAVNMKAIFRDFPFWICLVGEAITFWGLFIPSCMLSKPRKELLTQTLVFYIQLYAVKHNASETIQTYSVAILNAAGFFGRTIPMIFSDLWGPFKVILPLTFISGCLSFAFIGAKSNAGIVVFAILYGFFSGGFVSLSVPASASFSRNVGEIGTRIGFMSVVCSFTLLTGNPISGALLHPPRYTWIEPIIFSGASHYLLRPRLPSRGRLSSAQAAEELTDFRFSWLTAICFTSRARVFESKILVCGLVNKLL</sequence>
<feature type="transmembrane region" description="Helical" evidence="4">
    <location>
        <begin position="157"/>
        <end position="176"/>
    </location>
</feature>
<name>A0A8H6YDG0_9AGAR</name>
<feature type="transmembrane region" description="Helical" evidence="4">
    <location>
        <begin position="126"/>
        <end position="145"/>
    </location>
</feature>
<dbReference type="Pfam" id="PF07690">
    <property type="entry name" value="MFS_1"/>
    <property type="match status" value="1"/>
</dbReference>
<dbReference type="InterPro" id="IPR036259">
    <property type="entry name" value="MFS_trans_sf"/>
</dbReference>
<evidence type="ECO:0000313" key="5">
    <source>
        <dbReference type="EMBL" id="KAF7356482.1"/>
    </source>
</evidence>
<feature type="transmembrane region" description="Helical" evidence="4">
    <location>
        <begin position="260"/>
        <end position="278"/>
    </location>
</feature>
<keyword evidence="4" id="KW-1133">Transmembrane helix</keyword>
<dbReference type="InterPro" id="IPR050327">
    <property type="entry name" value="Proton-linked_MCT"/>
</dbReference>
<dbReference type="SUPFAM" id="SSF103473">
    <property type="entry name" value="MFS general substrate transporter"/>
    <property type="match status" value="1"/>
</dbReference>
<gene>
    <name evidence="5" type="ORF">MVEN_00981300</name>
</gene>
<dbReference type="InterPro" id="IPR011701">
    <property type="entry name" value="MFS"/>
</dbReference>